<keyword evidence="1" id="KW-0812">Transmembrane</keyword>
<feature type="transmembrane region" description="Helical" evidence="1">
    <location>
        <begin position="7"/>
        <end position="28"/>
    </location>
</feature>
<evidence type="ECO:0000256" key="1">
    <source>
        <dbReference type="SAM" id="Phobius"/>
    </source>
</evidence>
<sequence length="81" mass="8721">MVTVIDFLVRLVTSVVDLIVIFVTEVALRDPLSFVSFLFGAAFVGGASLVLGYLALGALGYEFGIGNLAAKSRRERARSQR</sequence>
<dbReference type="Proteomes" id="UP000184357">
    <property type="component" value="Unassembled WGS sequence"/>
</dbReference>
<reference evidence="2 3" key="1">
    <citation type="submission" date="2016-11" db="EMBL/GenBank/DDBJ databases">
        <authorList>
            <person name="Jaros S."/>
            <person name="Januszkiewicz K."/>
            <person name="Wedrychowicz H."/>
        </authorList>
    </citation>
    <scope>NUCLEOTIDE SEQUENCE [LARGE SCALE GENOMIC DNA]</scope>
    <source>
        <strain evidence="2 3">DSM 9297</strain>
    </source>
</reference>
<accession>A0A1M5LT57</accession>
<dbReference type="Pfam" id="PF26067">
    <property type="entry name" value="DUF8024"/>
    <property type="match status" value="1"/>
</dbReference>
<organism evidence="2 3">
    <name type="scientific">Halobaculum gomorrense</name>
    <dbReference type="NCBI Taxonomy" id="43928"/>
    <lineage>
        <taxon>Archaea</taxon>
        <taxon>Methanobacteriati</taxon>
        <taxon>Methanobacteriota</taxon>
        <taxon>Stenosarchaea group</taxon>
        <taxon>Halobacteria</taxon>
        <taxon>Halobacteriales</taxon>
        <taxon>Haloferacaceae</taxon>
        <taxon>Halobaculum</taxon>
    </lineage>
</organism>
<feature type="transmembrane region" description="Helical" evidence="1">
    <location>
        <begin position="34"/>
        <end position="56"/>
    </location>
</feature>
<dbReference type="EMBL" id="FQWV01000002">
    <property type="protein sequence ID" value="SHG67819.1"/>
    <property type="molecule type" value="Genomic_DNA"/>
</dbReference>
<dbReference type="OrthoDB" id="306084at2157"/>
<dbReference type="RefSeq" id="WP_073307084.1">
    <property type="nucleotide sequence ID" value="NZ_FQWV01000002.1"/>
</dbReference>
<name>A0A1M5LT57_9EURY</name>
<keyword evidence="3" id="KW-1185">Reference proteome</keyword>
<keyword evidence="1" id="KW-1133">Transmembrane helix</keyword>
<dbReference type="InterPro" id="IPR058337">
    <property type="entry name" value="DUF8024"/>
</dbReference>
<keyword evidence="1" id="KW-0472">Membrane</keyword>
<evidence type="ECO:0000313" key="3">
    <source>
        <dbReference type="Proteomes" id="UP000184357"/>
    </source>
</evidence>
<proteinExistence type="predicted"/>
<evidence type="ECO:0000313" key="2">
    <source>
        <dbReference type="EMBL" id="SHG67819.1"/>
    </source>
</evidence>
<gene>
    <name evidence="2" type="ORF">SAMN05443636_0752</name>
</gene>
<protein>
    <submittedName>
        <fullName evidence="2">Uncharacterized protein</fullName>
    </submittedName>
</protein>
<dbReference type="AlphaFoldDB" id="A0A1M5LT57"/>